<keyword evidence="4" id="KW-1185">Reference proteome</keyword>
<evidence type="ECO:0000313" key="2">
    <source>
        <dbReference type="EMBL" id="TNV11281.1"/>
    </source>
</evidence>
<comment type="caution">
    <text evidence="2">The sequence shown here is derived from an EMBL/GenBank/DDBJ whole genome shotgun (WGS) entry which is preliminary data.</text>
</comment>
<accession>A0A5C5CJQ2</accession>
<reference evidence="2 3" key="1">
    <citation type="journal article" date="2011" name="Int. J. Syst. Evol. Microbiol.">
        <title>Ochrobactrum pecoris sp. nov., isolated from farm animals.</title>
        <authorList>
            <person name="Kampfer P."/>
            <person name="Huber B."/>
            <person name="Busse H.J."/>
            <person name="Scholz H.C."/>
            <person name="Tomaso H."/>
            <person name="Hotzel H."/>
            <person name="Melzer F."/>
        </authorList>
    </citation>
    <scope>NUCLEOTIDE SEQUENCE [LARGE SCALE GENOMIC DNA]</scope>
    <source>
        <strain evidence="2 3">08RB2639</strain>
    </source>
</reference>
<sequence length="104" mass="12069">MSNLNYLAETINTLEKLVNDLKILREGKQPDLNLLDDSPLLNDWVRTTRALPCLEGMVLEHPKLGSRRLITTSELFYVDPQLHFARTYSRFYRLGKPAKVRGLR</sequence>
<dbReference type="Pfam" id="PF20339">
    <property type="entry name" value="DUF6634"/>
    <property type="match status" value="1"/>
</dbReference>
<dbReference type="Proteomes" id="UP000553980">
    <property type="component" value="Unassembled WGS sequence"/>
</dbReference>
<reference evidence="2" key="2">
    <citation type="submission" date="2019-06" db="EMBL/GenBank/DDBJ databases">
        <authorList>
            <person name="Hu M."/>
        </authorList>
    </citation>
    <scope>NUCLEOTIDE SEQUENCE</scope>
    <source>
        <strain evidence="2">08RB2639</strain>
    </source>
</reference>
<dbReference type="Proteomes" id="UP000313390">
    <property type="component" value="Unassembled WGS sequence"/>
</dbReference>
<organism evidence="2 3">
    <name type="scientific">Brucella pecoris</name>
    <dbReference type="NCBI Taxonomy" id="867683"/>
    <lineage>
        <taxon>Bacteria</taxon>
        <taxon>Pseudomonadati</taxon>
        <taxon>Pseudomonadota</taxon>
        <taxon>Alphaproteobacteria</taxon>
        <taxon>Hyphomicrobiales</taxon>
        <taxon>Brucellaceae</taxon>
        <taxon>Brucella/Ochrobactrum group</taxon>
        <taxon>Brucella</taxon>
    </lineage>
</organism>
<dbReference type="AlphaFoldDB" id="A0A5C5CJQ2"/>
<reference evidence="1 4" key="3">
    <citation type="submission" date="2020-08" db="EMBL/GenBank/DDBJ databases">
        <title>Genomic Encyclopedia of Type Strains, Phase IV (KMG-IV): sequencing the most valuable type-strain genomes for metagenomic binning, comparative biology and taxonomic classification.</title>
        <authorList>
            <person name="Goeker M."/>
        </authorList>
    </citation>
    <scope>NUCLEOTIDE SEQUENCE [LARGE SCALE GENOMIC DNA]</scope>
    <source>
        <strain evidence="1 4">DSM 23868</strain>
    </source>
</reference>
<protein>
    <submittedName>
        <fullName evidence="2">Uncharacterized protein</fullName>
    </submittedName>
</protein>
<dbReference type="EMBL" id="VEWK01000007">
    <property type="protein sequence ID" value="TNV11281.1"/>
    <property type="molecule type" value="Genomic_DNA"/>
</dbReference>
<gene>
    <name evidence="2" type="ORF">FIB18_13985</name>
    <name evidence="1" type="ORF">GGQ79_003318</name>
</gene>
<dbReference type="InterPro" id="IPR046574">
    <property type="entry name" value="DUF6634"/>
</dbReference>
<evidence type="ECO:0000313" key="1">
    <source>
        <dbReference type="EMBL" id="MBB4094783.1"/>
    </source>
</evidence>
<name>A0A5C5CJQ2_9HYPH</name>
<dbReference type="EMBL" id="JACIEX010000007">
    <property type="protein sequence ID" value="MBB4094783.1"/>
    <property type="molecule type" value="Genomic_DNA"/>
</dbReference>
<evidence type="ECO:0000313" key="4">
    <source>
        <dbReference type="Proteomes" id="UP000553980"/>
    </source>
</evidence>
<dbReference type="RefSeq" id="WP_140021300.1">
    <property type="nucleotide sequence ID" value="NZ_JACIEX010000007.1"/>
</dbReference>
<evidence type="ECO:0000313" key="3">
    <source>
        <dbReference type="Proteomes" id="UP000313390"/>
    </source>
</evidence>
<proteinExistence type="predicted"/>
<dbReference type="OrthoDB" id="7870532at2"/>